<gene>
    <name evidence="18" type="ORF">CISIN_1g043341mg</name>
</gene>
<feature type="non-terminal residue" evidence="18">
    <location>
        <position position="1"/>
    </location>
</feature>
<sequence length="758" mass="86136">QPAASLLPHHRHTRPATRRATTSSLQQPALVLLALVMTMEIKVLSFPADSPPLLVIAAAKLAGITIPTETSGSAPTFSFSNGSKLQGTYVLLRYIGRVGNFYGQNAYEAGEIDEWLDYTPVFSSGSEFENACTYVDKYLERRTFVVGHSLSIVDIAIWSALAGTGQRWDSLRKSKKYQNLVRWFNSLSAEYSDSLDEVTATYVSNRGLGKPTAAKSKEQQGVKGDVSEKGKAGSRPSFEVDLPDAEIGKVRLRFAPEPSGYLHIGHSKAALLNQYFAQRYQGQLIVRFDDTNPAKESNEFVDNLLKDIETLGIKYETVTYTSDYFPDLMEMAENLIRQGKAYVDDTPREQMQKERMDGIESKCRNNSIEENMKLWKEMIAGSERGLECCLRGKLDMQDPNKSLRDPVYYRCNPIPHHRIGSKYKVYPTYDFACPFVDAKEGITHALRSSEYHDRNAQYYRIQEDLGVRKVHIYEFSRLNMVYTLLSKRKLLWFVQNGKVDGWDDPRFPTVQGIVRRGLLVEALIQFILEQGASKNLNLMEWDKLWTINKKIIDPVCPRHTAVIEDRRVLLTLTDGPDKPFVRIIPRHKKYEGAGEKATTYTKRIWIDHADAQLISANEEITLMDWGNAIVKEISRDQDGNVTQLSGFLHLEGSVKNTKLKLTWLPETNELVNLTLVGFDYLITKKKLEEGEDFLDVLNPCTRFETAAIGDSNMRNLKRGEILQLERKGYFRCDVPFTRSSKPVVLFAIPDGRQQAVFK</sequence>
<dbReference type="InterPro" id="IPR020058">
    <property type="entry name" value="Glu/Gln-tRNA-synth_Ib_cat-dom"/>
</dbReference>
<evidence type="ECO:0000256" key="9">
    <source>
        <dbReference type="ARBA" id="ARBA00023146"/>
    </source>
</evidence>
<evidence type="ECO:0000256" key="13">
    <source>
        <dbReference type="SAM" id="MobiDB-lite"/>
    </source>
</evidence>
<keyword evidence="7 12" id="KW-0067">ATP-binding</keyword>
<dbReference type="CDD" id="cd00807">
    <property type="entry name" value="GlnRS_core"/>
    <property type="match status" value="1"/>
</dbReference>
<dbReference type="GO" id="GO:0006424">
    <property type="term" value="P:glutamyl-tRNA aminoacylation"/>
    <property type="evidence" value="ECO:0000318"/>
    <property type="project" value="GO_Central"/>
</dbReference>
<evidence type="ECO:0000256" key="12">
    <source>
        <dbReference type="RuleBase" id="RU363037"/>
    </source>
</evidence>
<dbReference type="EC" id="6.1.1.17" evidence="3"/>
<reference evidence="18 19" key="1">
    <citation type="submission" date="2014-04" db="EMBL/GenBank/DDBJ databases">
        <authorList>
            <consortium name="International Citrus Genome Consortium"/>
            <person name="Gmitter F."/>
            <person name="Chen C."/>
            <person name="Farmerie W."/>
            <person name="Harkins T."/>
            <person name="Desany B."/>
            <person name="Mohiuddin M."/>
            <person name="Kodira C."/>
            <person name="Borodovsky M."/>
            <person name="Lomsadze A."/>
            <person name="Burns P."/>
            <person name="Jenkins J."/>
            <person name="Prochnik S."/>
            <person name="Shu S."/>
            <person name="Chapman J."/>
            <person name="Pitluck S."/>
            <person name="Schmutz J."/>
            <person name="Rokhsar D."/>
        </authorList>
    </citation>
    <scope>NUCLEOTIDE SEQUENCE</scope>
</reference>
<dbReference type="GO" id="GO:0005829">
    <property type="term" value="C:cytosol"/>
    <property type="evidence" value="ECO:0000318"/>
    <property type="project" value="GO_Central"/>
</dbReference>
<dbReference type="GO" id="GO:0004818">
    <property type="term" value="F:glutamate-tRNA ligase activity"/>
    <property type="evidence" value="ECO:0000318"/>
    <property type="project" value="GO_Central"/>
</dbReference>
<dbReference type="PRINTS" id="PR00987">
    <property type="entry name" value="TRNASYNTHGLU"/>
</dbReference>
<feature type="domain" description="tRNA synthetases class I (E and Q) anti-codon binding" evidence="17">
    <location>
        <begin position="660"/>
        <end position="733"/>
    </location>
</feature>
<dbReference type="Pfam" id="PF00749">
    <property type="entry name" value="tRNA-synt_1c"/>
    <property type="match status" value="1"/>
</dbReference>
<dbReference type="eggNOG" id="KOG1147">
    <property type="taxonomic scope" value="Eukaryota"/>
</dbReference>
<dbReference type="InterPro" id="IPR049437">
    <property type="entry name" value="tRNA-synt_1c_C2"/>
</dbReference>
<evidence type="ECO:0000256" key="6">
    <source>
        <dbReference type="ARBA" id="ARBA00022741"/>
    </source>
</evidence>
<dbReference type="STRING" id="2711.A0A067DV09"/>
<dbReference type="Pfam" id="PF20974">
    <property type="entry name" value="tRNA-synt_1c_C2"/>
    <property type="match status" value="1"/>
</dbReference>
<dbReference type="SUPFAM" id="SSF50715">
    <property type="entry name" value="Ribosomal protein L25-like"/>
    <property type="match status" value="1"/>
</dbReference>
<protein>
    <recommendedName>
        <fullName evidence="3">glutamate--tRNA ligase</fullName>
        <ecNumber evidence="3">6.1.1.17</ecNumber>
    </recommendedName>
    <alternativeName>
        <fullName evidence="10">Glutamyl-tRNA synthetase</fullName>
    </alternativeName>
</protein>
<dbReference type="FunFam" id="2.40.240.10:FF:000004">
    <property type="entry name" value="Glutamyl-tRNA synthetase, cytoplasmic"/>
    <property type="match status" value="1"/>
</dbReference>
<dbReference type="InterPro" id="IPR000924">
    <property type="entry name" value="Glu/Gln-tRNA-synth"/>
</dbReference>
<evidence type="ECO:0000256" key="4">
    <source>
        <dbReference type="ARBA" id="ARBA00022490"/>
    </source>
</evidence>
<dbReference type="PANTHER" id="PTHR43097">
    <property type="entry name" value="GLUTAMINE-TRNA LIGASE"/>
    <property type="match status" value="1"/>
</dbReference>
<dbReference type="AlphaFoldDB" id="A0A067DV09"/>
<keyword evidence="8 12" id="KW-0648">Protein biosynthesis</keyword>
<feature type="compositionally biased region" description="Basic and acidic residues" evidence="13">
    <location>
        <begin position="215"/>
        <end position="231"/>
    </location>
</feature>
<evidence type="ECO:0000259" key="15">
    <source>
        <dbReference type="Pfam" id="PF00749"/>
    </source>
</evidence>
<keyword evidence="4" id="KW-0963">Cytoplasm</keyword>
<dbReference type="Proteomes" id="UP000027120">
    <property type="component" value="Unassembled WGS sequence"/>
</dbReference>
<dbReference type="InterPro" id="IPR011035">
    <property type="entry name" value="Ribosomal_bL25/Gln-tRNA_synth"/>
</dbReference>
<accession>A0A067DV09</accession>
<evidence type="ECO:0000313" key="18">
    <source>
        <dbReference type="EMBL" id="KDO42441.1"/>
    </source>
</evidence>
<feature type="domain" description="Glutathione S-transferase C-terminal" evidence="14">
    <location>
        <begin position="133"/>
        <end position="189"/>
    </location>
</feature>
<evidence type="ECO:0000313" key="19">
    <source>
        <dbReference type="Proteomes" id="UP000027120"/>
    </source>
</evidence>
<dbReference type="Gene3D" id="3.40.50.620">
    <property type="entry name" value="HUPs"/>
    <property type="match status" value="1"/>
</dbReference>
<dbReference type="InterPro" id="IPR001412">
    <property type="entry name" value="aa-tRNA-synth_I_CS"/>
</dbReference>
<evidence type="ECO:0000256" key="3">
    <source>
        <dbReference type="ARBA" id="ARBA00012835"/>
    </source>
</evidence>
<feature type="region of interest" description="Disordered" evidence="13">
    <location>
        <begin position="1"/>
        <end position="22"/>
    </location>
</feature>
<dbReference type="InterPro" id="IPR020056">
    <property type="entry name" value="Rbsml_bL25/Gln-tRNA_synth_N"/>
</dbReference>
<dbReference type="PROSITE" id="PS00178">
    <property type="entry name" value="AA_TRNA_LIGASE_I"/>
    <property type="match status" value="1"/>
</dbReference>
<dbReference type="GO" id="GO:0017102">
    <property type="term" value="C:methionyl glutamyl tRNA synthetase complex"/>
    <property type="evidence" value="ECO:0000318"/>
    <property type="project" value="GO_Central"/>
</dbReference>
<dbReference type="SUPFAM" id="SSF52374">
    <property type="entry name" value="Nucleotidylyl transferase"/>
    <property type="match status" value="1"/>
</dbReference>
<evidence type="ECO:0000256" key="2">
    <source>
        <dbReference type="ARBA" id="ARBA00008927"/>
    </source>
</evidence>
<dbReference type="NCBIfam" id="TIGR00463">
    <property type="entry name" value="gltX_arch"/>
    <property type="match status" value="1"/>
</dbReference>
<dbReference type="SUPFAM" id="SSF47616">
    <property type="entry name" value="GST C-terminal domain-like"/>
    <property type="match status" value="1"/>
</dbReference>
<evidence type="ECO:0000256" key="7">
    <source>
        <dbReference type="ARBA" id="ARBA00022840"/>
    </source>
</evidence>
<comment type="similarity">
    <text evidence="2">Belongs to the class-I aminoacyl-tRNA synthetase family. Glutamate--tRNA ligase type 2 subfamily.</text>
</comment>
<comment type="subcellular location">
    <subcellularLocation>
        <location evidence="1">Cytoplasm</location>
    </subcellularLocation>
</comment>
<name>A0A067DV09_CITSI</name>
<dbReference type="InterPro" id="IPR036282">
    <property type="entry name" value="Glutathione-S-Trfase_C_sf"/>
</dbReference>
<proteinExistence type="inferred from homology"/>
<evidence type="ECO:0000256" key="8">
    <source>
        <dbReference type="ARBA" id="ARBA00022917"/>
    </source>
</evidence>
<dbReference type="Gene3D" id="1.20.1050.130">
    <property type="match status" value="1"/>
</dbReference>
<keyword evidence="6 12" id="KW-0547">Nucleotide-binding</keyword>
<dbReference type="EMBL" id="KK785476">
    <property type="protein sequence ID" value="KDO42441.1"/>
    <property type="molecule type" value="Genomic_DNA"/>
</dbReference>
<dbReference type="Pfam" id="PF00043">
    <property type="entry name" value="GST_C"/>
    <property type="match status" value="1"/>
</dbReference>
<dbReference type="Gene3D" id="2.40.240.10">
    <property type="entry name" value="Ribosomal Protein L25, Chain P"/>
    <property type="match status" value="1"/>
</dbReference>
<evidence type="ECO:0000256" key="5">
    <source>
        <dbReference type="ARBA" id="ARBA00022598"/>
    </source>
</evidence>
<dbReference type="InterPro" id="IPR004046">
    <property type="entry name" value="GST_C"/>
</dbReference>
<feature type="region of interest" description="Disordered" evidence="13">
    <location>
        <begin position="209"/>
        <end position="238"/>
    </location>
</feature>
<evidence type="ECO:0000256" key="10">
    <source>
        <dbReference type="ARBA" id="ARBA00030865"/>
    </source>
</evidence>
<feature type="compositionally biased region" description="Basic residues" evidence="13">
    <location>
        <begin position="8"/>
        <end position="17"/>
    </location>
</feature>
<dbReference type="Pfam" id="PF03950">
    <property type="entry name" value="tRNA-synt_1c_C"/>
    <property type="match status" value="1"/>
</dbReference>
<evidence type="ECO:0000259" key="14">
    <source>
        <dbReference type="Pfam" id="PF00043"/>
    </source>
</evidence>
<dbReference type="HAMAP" id="MF_02076">
    <property type="entry name" value="Glu_tRNA_synth_type2"/>
    <property type="match status" value="1"/>
</dbReference>
<dbReference type="GO" id="GO:0009791">
    <property type="term" value="P:post-embryonic development"/>
    <property type="evidence" value="ECO:0007669"/>
    <property type="project" value="UniProtKB-ARBA"/>
</dbReference>
<organism evidence="18 19">
    <name type="scientific">Citrus sinensis</name>
    <name type="common">Sweet orange</name>
    <name type="synonym">Citrus aurantium var. sinensis</name>
    <dbReference type="NCBI Taxonomy" id="2711"/>
    <lineage>
        <taxon>Eukaryota</taxon>
        <taxon>Viridiplantae</taxon>
        <taxon>Streptophyta</taxon>
        <taxon>Embryophyta</taxon>
        <taxon>Tracheophyta</taxon>
        <taxon>Spermatophyta</taxon>
        <taxon>Magnoliopsida</taxon>
        <taxon>eudicotyledons</taxon>
        <taxon>Gunneridae</taxon>
        <taxon>Pentapetalae</taxon>
        <taxon>rosids</taxon>
        <taxon>malvids</taxon>
        <taxon>Sapindales</taxon>
        <taxon>Rutaceae</taxon>
        <taxon>Aurantioideae</taxon>
        <taxon>Citrus</taxon>
    </lineage>
</organism>
<dbReference type="PaxDb" id="2711-XP_006470964.1"/>
<keyword evidence="9 12" id="KW-0030">Aminoacyl-tRNA synthetase</keyword>
<keyword evidence="19" id="KW-1185">Reference proteome</keyword>
<dbReference type="CDD" id="cd10289">
    <property type="entry name" value="GST_C_AaRS_like"/>
    <property type="match status" value="1"/>
</dbReference>
<dbReference type="FunFam" id="3.40.50.620:FF:000070">
    <property type="entry name" value="Bifunctional glutamate/proline--tRNA ligase"/>
    <property type="match status" value="1"/>
</dbReference>
<dbReference type="InterPro" id="IPR014729">
    <property type="entry name" value="Rossmann-like_a/b/a_fold"/>
</dbReference>
<evidence type="ECO:0000259" key="17">
    <source>
        <dbReference type="Pfam" id="PF20974"/>
    </source>
</evidence>
<dbReference type="GO" id="GO:0048608">
    <property type="term" value="P:reproductive structure development"/>
    <property type="evidence" value="ECO:0007669"/>
    <property type="project" value="UniProtKB-ARBA"/>
</dbReference>
<feature type="domain" description="Glutamyl/glutaminyl-tRNA synthetase class Ib anti-codon binding" evidence="16">
    <location>
        <begin position="556"/>
        <end position="645"/>
    </location>
</feature>
<evidence type="ECO:0000256" key="11">
    <source>
        <dbReference type="ARBA" id="ARBA00048351"/>
    </source>
</evidence>
<evidence type="ECO:0000259" key="16">
    <source>
        <dbReference type="Pfam" id="PF03950"/>
    </source>
</evidence>
<dbReference type="SMR" id="A0A067DV09"/>
<keyword evidence="5 12" id="KW-0436">Ligase</keyword>
<feature type="domain" description="Glutamyl/glutaminyl-tRNA synthetase class Ib catalytic" evidence="15">
    <location>
        <begin position="249"/>
        <end position="553"/>
    </location>
</feature>
<dbReference type="InterPro" id="IPR020059">
    <property type="entry name" value="Glu/Gln-tRNA-synth_Ib_codon-bd"/>
</dbReference>
<dbReference type="InterPro" id="IPR004526">
    <property type="entry name" value="Glu-tRNA-synth_arc/euk"/>
</dbReference>
<comment type="catalytic activity">
    <reaction evidence="11">
        <text>tRNA(Glu) + L-glutamate + ATP = L-glutamyl-tRNA(Glu) + AMP + diphosphate</text>
        <dbReference type="Rhea" id="RHEA:23540"/>
        <dbReference type="Rhea" id="RHEA-COMP:9663"/>
        <dbReference type="Rhea" id="RHEA-COMP:9680"/>
        <dbReference type="ChEBI" id="CHEBI:29985"/>
        <dbReference type="ChEBI" id="CHEBI:30616"/>
        <dbReference type="ChEBI" id="CHEBI:33019"/>
        <dbReference type="ChEBI" id="CHEBI:78442"/>
        <dbReference type="ChEBI" id="CHEBI:78520"/>
        <dbReference type="ChEBI" id="CHEBI:456215"/>
        <dbReference type="EC" id="6.1.1.17"/>
    </reaction>
</comment>
<evidence type="ECO:0000256" key="1">
    <source>
        <dbReference type="ARBA" id="ARBA00004496"/>
    </source>
</evidence>
<dbReference type="PANTHER" id="PTHR43097:SF5">
    <property type="entry name" value="GLUTAMATE--TRNA LIGASE"/>
    <property type="match status" value="1"/>
</dbReference>
<dbReference type="InterPro" id="IPR050132">
    <property type="entry name" value="Gln/Glu-tRNA_Ligase"/>
</dbReference>
<dbReference type="GO" id="GO:0005524">
    <property type="term" value="F:ATP binding"/>
    <property type="evidence" value="ECO:0007669"/>
    <property type="project" value="UniProtKB-KW"/>
</dbReference>